<dbReference type="EMBL" id="CP000271">
    <property type="protein sequence ID" value="ABE33881.1"/>
    <property type="molecule type" value="Genomic_DNA"/>
</dbReference>
<feature type="transmembrane region" description="Helical" evidence="1">
    <location>
        <begin position="30"/>
        <end position="53"/>
    </location>
</feature>
<accession>Q13PV8</accession>
<dbReference type="PATRIC" id="fig|266265.5.peg.5629"/>
<dbReference type="eggNOG" id="ENOG50316IH">
    <property type="taxonomic scope" value="Bacteria"/>
</dbReference>
<reference evidence="2 3" key="1">
    <citation type="journal article" date="2006" name="Proc. Natl. Acad. Sci. U.S.A.">
        <title>Burkholderia xenovorans LB400 harbors a multi-replicon, 9.73-Mbp genome shaped for versatility.</title>
        <authorList>
            <person name="Chain P.S."/>
            <person name="Denef V.J."/>
            <person name="Konstantinidis K.T."/>
            <person name="Vergez L.M."/>
            <person name="Agullo L."/>
            <person name="Reyes V.L."/>
            <person name="Hauser L."/>
            <person name="Cordova M."/>
            <person name="Gomez L."/>
            <person name="Gonzalez M."/>
            <person name="Land M."/>
            <person name="Lao V."/>
            <person name="Larimer F."/>
            <person name="LiPuma J.J."/>
            <person name="Mahenthiralingam E."/>
            <person name="Malfatti S.A."/>
            <person name="Marx C.J."/>
            <person name="Parnell J.J."/>
            <person name="Ramette A."/>
            <person name="Richardson P."/>
            <person name="Seeger M."/>
            <person name="Smith D."/>
            <person name="Spilker T."/>
            <person name="Sul W.J."/>
            <person name="Tsoi T.V."/>
            <person name="Ulrich L.E."/>
            <person name="Zhulin I.B."/>
            <person name="Tiedje J.M."/>
        </authorList>
    </citation>
    <scope>NUCLEOTIDE SEQUENCE [LARGE SCALE GENOMIC DNA]</scope>
    <source>
        <strain evidence="2 3">LB400</strain>
    </source>
</reference>
<proteinExistence type="predicted"/>
<keyword evidence="1" id="KW-0472">Membrane</keyword>
<evidence type="ECO:0000313" key="3">
    <source>
        <dbReference type="Proteomes" id="UP000001817"/>
    </source>
</evidence>
<dbReference type="OrthoDB" id="9008579at2"/>
<gene>
    <name evidence="2" type="ORF">Bxe_B2105</name>
</gene>
<dbReference type="RefSeq" id="WP_011491234.1">
    <property type="nucleotide sequence ID" value="NC_007952.1"/>
</dbReference>
<evidence type="ECO:0000313" key="2">
    <source>
        <dbReference type="EMBL" id="ABE33881.1"/>
    </source>
</evidence>
<keyword evidence="3" id="KW-1185">Reference proteome</keyword>
<dbReference type="AlphaFoldDB" id="Q13PV8"/>
<evidence type="ECO:0000256" key="1">
    <source>
        <dbReference type="SAM" id="Phobius"/>
    </source>
</evidence>
<sequence length="132" mass="13992">MADRRFPRNAGRLSHRAYTLRPVRSLGFRVAVWVLACVLCACAGAAGLAAWYAKRAGTPLAPCNAAPVDRSAQQIELTRARLALAEESAARAAVQKTADGAAAEVARLNAELQFLHGQSKGRPPAQSEAEGR</sequence>
<dbReference type="Proteomes" id="UP000001817">
    <property type="component" value="Chromosome 2"/>
</dbReference>
<dbReference type="KEGG" id="bxb:DR64_7405"/>
<keyword evidence="1" id="KW-0812">Transmembrane</keyword>
<keyword evidence="1" id="KW-1133">Transmembrane helix</keyword>
<dbReference type="STRING" id="266265.Bxe_B2105"/>
<organism evidence="2 3">
    <name type="scientific">Paraburkholderia xenovorans (strain LB400)</name>
    <dbReference type="NCBI Taxonomy" id="266265"/>
    <lineage>
        <taxon>Bacteria</taxon>
        <taxon>Pseudomonadati</taxon>
        <taxon>Pseudomonadota</taxon>
        <taxon>Betaproteobacteria</taxon>
        <taxon>Burkholderiales</taxon>
        <taxon>Burkholderiaceae</taxon>
        <taxon>Paraburkholderia</taxon>
    </lineage>
</organism>
<dbReference type="KEGG" id="bxe:Bxe_B2105"/>
<name>Q13PV8_PARXL</name>
<protein>
    <submittedName>
        <fullName evidence="2">Uncharacterized protein</fullName>
    </submittedName>
</protein>